<sequence length="308" mass="34520">MPVFHEDVLFLRWLSHVEHDSAHLGEHDGAHAALSVSSAALPRGKEHVGDDGTDSDNDDDDERIRGLLRSIEAQAQRLISATNIALGTADTMRGLEQKLVVMDAELAACHISPDPWDVSGDSKPEAPSIPEGEEEKAWSSAEEEVLSSTEEDAQSSSSWPDDWDGESTVSYASLVNHYVELRIEALVCLRQQEDRLESLYSVGLGRRLDTAGAGARAHEARLAQLDDSMAELDRLKEYHYRALRECERAGCWMTRDVYVEFNEEDVLALHDAIRDLDREIEAFTWERGLPAWEIWADGDDDCLERLFC</sequence>
<dbReference type="Proteomes" id="UP000758603">
    <property type="component" value="Unassembled WGS sequence"/>
</dbReference>
<evidence type="ECO:0000256" key="1">
    <source>
        <dbReference type="SAM" id="MobiDB-lite"/>
    </source>
</evidence>
<accession>A0A9P8UUR6</accession>
<evidence type="ECO:0000313" key="3">
    <source>
        <dbReference type="Proteomes" id="UP000758603"/>
    </source>
</evidence>
<name>A0A9P8UUR6_9PEZI</name>
<reference evidence="2" key="1">
    <citation type="journal article" date="2021" name="Nat. Commun.">
        <title>Genetic determinants of endophytism in the Arabidopsis root mycobiome.</title>
        <authorList>
            <person name="Mesny F."/>
            <person name="Miyauchi S."/>
            <person name="Thiergart T."/>
            <person name="Pickel B."/>
            <person name="Atanasova L."/>
            <person name="Karlsson M."/>
            <person name="Huettel B."/>
            <person name="Barry K.W."/>
            <person name="Haridas S."/>
            <person name="Chen C."/>
            <person name="Bauer D."/>
            <person name="Andreopoulos W."/>
            <person name="Pangilinan J."/>
            <person name="LaButti K."/>
            <person name="Riley R."/>
            <person name="Lipzen A."/>
            <person name="Clum A."/>
            <person name="Drula E."/>
            <person name="Henrissat B."/>
            <person name="Kohler A."/>
            <person name="Grigoriev I.V."/>
            <person name="Martin F.M."/>
            <person name="Hacquard S."/>
        </authorList>
    </citation>
    <scope>NUCLEOTIDE SEQUENCE</scope>
    <source>
        <strain evidence="2">MPI-SDFR-AT-0073</strain>
    </source>
</reference>
<comment type="caution">
    <text evidence="2">The sequence shown here is derived from an EMBL/GenBank/DDBJ whole genome shotgun (WGS) entry which is preliminary data.</text>
</comment>
<dbReference type="EMBL" id="JAGPXC010000002">
    <property type="protein sequence ID" value="KAH6658561.1"/>
    <property type="molecule type" value="Genomic_DNA"/>
</dbReference>
<feature type="compositionally biased region" description="Acidic residues" evidence="1">
    <location>
        <begin position="51"/>
        <end position="61"/>
    </location>
</feature>
<organism evidence="2 3">
    <name type="scientific">Truncatella angustata</name>
    <dbReference type="NCBI Taxonomy" id="152316"/>
    <lineage>
        <taxon>Eukaryota</taxon>
        <taxon>Fungi</taxon>
        <taxon>Dikarya</taxon>
        <taxon>Ascomycota</taxon>
        <taxon>Pezizomycotina</taxon>
        <taxon>Sordariomycetes</taxon>
        <taxon>Xylariomycetidae</taxon>
        <taxon>Amphisphaeriales</taxon>
        <taxon>Sporocadaceae</taxon>
        <taxon>Truncatella</taxon>
    </lineage>
</organism>
<feature type="region of interest" description="Disordered" evidence="1">
    <location>
        <begin position="113"/>
        <end position="163"/>
    </location>
</feature>
<protein>
    <submittedName>
        <fullName evidence="2">Uncharacterized protein</fullName>
    </submittedName>
</protein>
<feature type="region of interest" description="Disordered" evidence="1">
    <location>
        <begin position="41"/>
        <end position="61"/>
    </location>
</feature>
<dbReference type="RefSeq" id="XP_045962795.1">
    <property type="nucleotide sequence ID" value="XM_046102317.1"/>
</dbReference>
<proteinExistence type="predicted"/>
<gene>
    <name evidence="2" type="ORF">BKA67DRAFT_558426</name>
</gene>
<dbReference type="AlphaFoldDB" id="A0A9P8UUR6"/>
<dbReference type="GeneID" id="70131209"/>
<evidence type="ECO:0000313" key="2">
    <source>
        <dbReference type="EMBL" id="KAH6658561.1"/>
    </source>
</evidence>
<keyword evidence="3" id="KW-1185">Reference proteome</keyword>
<feature type="compositionally biased region" description="Acidic residues" evidence="1">
    <location>
        <begin position="141"/>
        <end position="153"/>
    </location>
</feature>